<dbReference type="Pfam" id="PF01370">
    <property type="entry name" value="Epimerase"/>
    <property type="match status" value="1"/>
</dbReference>
<dbReference type="InterPro" id="IPR050177">
    <property type="entry name" value="Lipid_A_modif_metabolic_enz"/>
</dbReference>
<dbReference type="Gene3D" id="3.40.50.720">
    <property type="entry name" value="NAD(P)-binding Rossmann-like Domain"/>
    <property type="match status" value="1"/>
</dbReference>
<evidence type="ECO:0000313" key="2">
    <source>
        <dbReference type="EMBL" id="MFD1142928.1"/>
    </source>
</evidence>
<accession>A0ABW3Q5V0</accession>
<protein>
    <submittedName>
        <fullName evidence="2">NAD-dependent epimerase/dehydratase family protein</fullName>
    </submittedName>
</protein>
<feature type="domain" description="NAD-dependent epimerase/dehydratase" evidence="1">
    <location>
        <begin position="4"/>
        <end position="209"/>
    </location>
</feature>
<evidence type="ECO:0000313" key="3">
    <source>
        <dbReference type="Proteomes" id="UP001597116"/>
    </source>
</evidence>
<dbReference type="Proteomes" id="UP001597116">
    <property type="component" value="Unassembled WGS sequence"/>
</dbReference>
<evidence type="ECO:0000259" key="1">
    <source>
        <dbReference type="Pfam" id="PF01370"/>
    </source>
</evidence>
<reference evidence="3" key="1">
    <citation type="journal article" date="2019" name="Int. J. Syst. Evol. Microbiol.">
        <title>The Global Catalogue of Microorganisms (GCM) 10K type strain sequencing project: providing services to taxonomists for standard genome sequencing and annotation.</title>
        <authorList>
            <consortium name="The Broad Institute Genomics Platform"/>
            <consortium name="The Broad Institute Genome Sequencing Center for Infectious Disease"/>
            <person name="Wu L."/>
            <person name="Ma J."/>
        </authorList>
    </citation>
    <scope>NUCLEOTIDE SEQUENCE [LARGE SCALE GENOMIC DNA]</scope>
    <source>
        <strain evidence="3">CCUG 55608</strain>
    </source>
</reference>
<dbReference type="PANTHER" id="PTHR43245:SF13">
    <property type="entry name" value="UDP-D-APIOSE_UDP-D-XYLOSE SYNTHASE 2"/>
    <property type="match status" value="1"/>
</dbReference>
<dbReference type="SUPFAM" id="SSF51735">
    <property type="entry name" value="NAD(P)-binding Rossmann-fold domains"/>
    <property type="match status" value="1"/>
</dbReference>
<dbReference type="PANTHER" id="PTHR43245">
    <property type="entry name" value="BIFUNCTIONAL POLYMYXIN RESISTANCE PROTEIN ARNA"/>
    <property type="match status" value="1"/>
</dbReference>
<proteinExistence type="predicted"/>
<dbReference type="InterPro" id="IPR036291">
    <property type="entry name" value="NAD(P)-bd_dom_sf"/>
</dbReference>
<sequence length="306" mass="34699">MQTILGAGGTIGSDLAKELLPYTDRIRLVSRSPKQVNPTDELFPADLTDRDQVFKAVEGSEVVYLTVGFEYSIKIWRKNWPSLMQNVMDACKQYGAKLVFFDNVYLYDAHSVGHMTEENPVNPISQKGKVRASVAEMLMEEVKRGTLTALIARAADFYGPHNDKSLMVQTVVQNFQKGKAANWFARTDKVHSFTYTPDAAKATALLGNTASAYNQVWHLPTDHSRLTGQQWIELVAREMNVKPKIMALPTWMIRLIGIFVPIMSEFPEMAYQYDRDYFFDSSKFEKAFDFRPTSPAEGVKRMVEAN</sequence>
<dbReference type="InterPro" id="IPR001509">
    <property type="entry name" value="Epimerase_deHydtase"/>
</dbReference>
<name>A0ABW3Q5V0_9BACT</name>
<dbReference type="EMBL" id="JBHTLP010000011">
    <property type="protein sequence ID" value="MFD1142928.1"/>
    <property type="molecule type" value="Genomic_DNA"/>
</dbReference>
<keyword evidence="3" id="KW-1185">Reference proteome</keyword>
<comment type="caution">
    <text evidence="2">The sequence shown here is derived from an EMBL/GenBank/DDBJ whole genome shotgun (WGS) entry which is preliminary data.</text>
</comment>
<organism evidence="2 3">
    <name type="scientific">Larkinella insperata</name>
    <dbReference type="NCBI Taxonomy" id="332158"/>
    <lineage>
        <taxon>Bacteria</taxon>
        <taxon>Pseudomonadati</taxon>
        <taxon>Bacteroidota</taxon>
        <taxon>Cytophagia</taxon>
        <taxon>Cytophagales</taxon>
        <taxon>Spirosomataceae</taxon>
        <taxon>Larkinella</taxon>
    </lineage>
</organism>
<gene>
    <name evidence="2" type="ORF">ACFQ4C_17515</name>
</gene>
<dbReference type="RefSeq" id="WP_265990729.1">
    <property type="nucleotide sequence ID" value="NZ_CP110973.1"/>
</dbReference>